<dbReference type="PANTHER" id="PTHR21712:SF29">
    <property type="entry name" value="PRE-RRNA-PROCESSING PROTEIN FHL1"/>
    <property type="match status" value="1"/>
</dbReference>
<keyword evidence="1" id="KW-0539">Nucleus</keyword>
<dbReference type="InParanoid" id="D7FHX7"/>
<dbReference type="EMBL" id="FN649751">
    <property type="protein sequence ID" value="CBJ48988.1"/>
    <property type="molecule type" value="Genomic_DNA"/>
</dbReference>
<sequence length="335" mass="34172">MATATSKDDEPCAFAKLWGQLDGAPFHTYVTQLPSTLGRGSQATEGARKSAGFIDLGRSKALSREHAVITWVPSQKSYQIKCMSKNGMVVAGSYHAKGGVEKLESRAPIKLGPASMYFLLPEREAQKPAPAPATAVAAPRVTPPPAASAPQAKPLESRPAPPSSQGLPPENSAPAAVVAPSATTVAAAAPAPAPVSFGDMISQAFRSRELSAVAAASGGLSSGDVQNWIMQAYPEWNKEGPRMKALAVGIEEALNESFVSRGGDRWAEDSSVKRVKLNNGTPTPAVAAAITAATAAAAATGSLASPREPAPAAASVAPVGAAQTEGRIDVSGMTG</sequence>
<evidence type="ECO:0000256" key="1">
    <source>
        <dbReference type="ARBA" id="ARBA00023242"/>
    </source>
</evidence>
<evidence type="ECO:0000256" key="2">
    <source>
        <dbReference type="SAM" id="MobiDB-lite"/>
    </source>
</evidence>
<evidence type="ECO:0000313" key="4">
    <source>
        <dbReference type="EMBL" id="CBJ48988.1"/>
    </source>
</evidence>
<dbReference type="GO" id="GO:0060962">
    <property type="term" value="P:regulation of ribosomal protein gene transcription by RNA polymerase II"/>
    <property type="evidence" value="ECO:0007669"/>
    <property type="project" value="InterPro"/>
</dbReference>
<dbReference type="InterPro" id="IPR008984">
    <property type="entry name" value="SMAD_FHA_dom_sf"/>
</dbReference>
<dbReference type="OrthoDB" id="5954824at2759"/>
<gene>
    <name evidence="4" type="ORF">Esi_0115_0028</name>
</gene>
<dbReference type="Proteomes" id="UP000002630">
    <property type="component" value="Linkage Group LG26"/>
</dbReference>
<evidence type="ECO:0000313" key="5">
    <source>
        <dbReference type="Proteomes" id="UP000002630"/>
    </source>
</evidence>
<feature type="region of interest" description="Disordered" evidence="2">
    <location>
        <begin position="129"/>
        <end position="175"/>
    </location>
</feature>
<reference evidence="4 5" key="1">
    <citation type="journal article" date="2010" name="Nature">
        <title>The Ectocarpus genome and the independent evolution of multicellularity in brown algae.</title>
        <authorList>
            <person name="Cock J.M."/>
            <person name="Sterck L."/>
            <person name="Rouze P."/>
            <person name="Scornet D."/>
            <person name="Allen A.E."/>
            <person name="Amoutzias G."/>
            <person name="Anthouard V."/>
            <person name="Artiguenave F."/>
            <person name="Aury J.M."/>
            <person name="Badger J.H."/>
            <person name="Beszteri B."/>
            <person name="Billiau K."/>
            <person name="Bonnet E."/>
            <person name="Bothwell J.H."/>
            <person name="Bowler C."/>
            <person name="Boyen C."/>
            <person name="Brownlee C."/>
            <person name="Carrano C.J."/>
            <person name="Charrier B."/>
            <person name="Cho G.Y."/>
            <person name="Coelho S.M."/>
            <person name="Collen J."/>
            <person name="Corre E."/>
            <person name="Da Silva C."/>
            <person name="Delage L."/>
            <person name="Delaroque N."/>
            <person name="Dittami S.M."/>
            <person name="Doulbeau S."/>
            <person name="Elias M."/>
            <person name="Farnham G."/>
            <person name="Gachon C.M."/>
            <person name="Gschloessl B."/>
            <person name="Heesch S."/>
            <person name="Jabbari K."/>
            <person name="Jubin C."/>
            <person name="Kawai H."/>
            <person name="Kimura K."/>
            <person name="Kloareg B."/>
            <person name="Kupper F.C."/>
            <person name="Lang D."/>
            <person name="Le Bail A."/>
            <person name="Leblanc C."/>
            <person name="Lerouge P."/>
            <person name="Lohr M."/>
            <person name="Lopez P.J."/>
            <person name="Martens C."/>
            <person name="Maumus F."/>
            <person name="Michel G."/>
            <person name="Miranda-Saavedra D."/>
            <person name="Morales J."/>
            <person name="Moreau H."/>
            <person name="Motomura T."/>
            <person name="Nagasato C."/>
            <person name="Napoli C.A."/>
            <person name="Nelson D.R."/>
            <person name="Nyvall-Collen P."/>
            <person name="Peters A.F."/>
            <person name="Pommier C."/>
            <person name="Potin P."/>
            <person name="Poulain J."/>
            <person name="Quesneville H."/>
            <person name="Read B."/>
            <person name="Rensing S.A."/>
            <person name="Ritter A."/>
            <person name="Rousvoal S."/>
            <person name="Samanta M."/>
            <person name="Samson G."/>
            <person name="Schroeder D.C."/>
            <person name="Segurens B."/>
            <person name="Strittmatter M."/>
            <person name="Tonon T."/>
            <person name="Tregear J.W."/>
            <person name="Valentin K."/>
            <person name="von Dassow P."/>
            <person name="Yamagishi T."/>
            <person name="Van de Peer Y."/>
            <person name="Wincker P."/>
        </authorList>
    </citation>
    <scope>NUCLEOTIDE SEQUENCE [LARGE SCALE GENOMIC DNA]</scope>
    <source>
        <strain evidence="5">Ec32 / CCAP1310/4</strain>
    </source>
</reference>
<dbReference type="AlphaFoldDB" id="D7FHX7"/>
<feature type="region of interest" description="Disordered" evidence="2">
    <location>
        <begin position="301"/>
        <end position="335"/>
    </location>
</feature>
<dbReference type="PANTHER" id="PTHR21712">
    <property type="entry name" value="PRE-RRNA-PROCESSING PROTEIN FHL1"/>
    <property type="match status" value="1"/>
</dbReference>
<dbReference type="GO" id="GO:0005634">
    <property type="term" value="C:nucleus"/>
    <property type="evidence" value="ECO:0007669"/>
    <property type="project" value="TreeGrafter"/>
</dbReference>
<dbReference type="eggNOG" id="KOG2294">
    <property type="taxonomic scope" value="Eukaryota"/>
</dbReference>
<feature type="compositionally biased region" description="Low complexity" evidence="2">
    <location>
        <begin position="301"/>
        <end position="322"/>
    </location>
</feature>
<dbReference type="Gene3D" id="2.60.200.20">
    <property type="match status" value="1"/>
</dbReference>
<dbReference type="InterPro" id="IPR045178">
    <property type="entry name" value="Fhl1/FHA1"/>
</dbReference>
<dbReference type="EMBL" id="FN647841">
    <property type="protein sequence ID" value="CBJ48988.1"/>
    <property type="molecule type" value="Genomic_DNA"/>
</dbReference>
<dbReference type="InterPro" id="IPR000253">
    <property type="entry name" value="FHA_dom"/>
</dbReference>
<keyword evidence="5" id="KW-1185">Reference proteome</keyword>
<proteinExistence type="predicted"/>
<dbReference type="STRING" id="2880.D7FHX7"/>
<dbReference type="GO" id="GO:0043565">
    <property type="term" value="F:sequence-specific DNA binding"/>
    <property type="evidence" value="ECO:0007669"/>
    <property type="project" value="TreeGrafter"/>
</dbReference>
<protein>
    <recommendedName>
        <fullName evidence="3">FHA domain-containing protein</fullName>
    </recommendedName>
</protein>
<dbReference type="PROSITE" id="PS50006">
    <property type="entry name" value="FHA_DOMAIN"/>
    <property type="match status" value="1"/>
</dbReference>
<evidence type="ECO:0000259" key="3">
    <source>
        <dbReference type="PROSITE" id="PS50006"/>
    </source>
</evidence>
<organism evidence="4 5">
    <name type="scientific">Ectocarpus siliculosus</name>
    <name type="common">Brown alga</name>
    <name type="synonym">Conferva siliculosa</name>
    <dbReference type="NCBI Taxonomy" id="2880"/>
    <lineage>
        <taxon>Eukaryota</taxon>
        <taxon>Sar</taxon>
        <taxon>Stramenopiles</taxon>
        <taxon>Ochrophyta</taxon>
        <taxon>PX clade</taxon>
        <taxon>Phaeophyceae</taxon>
        <taxon>Ectocarpales</taxon>
        <taxon>Ectocarpaceae</taxon>
        <taxon>Ectocarpus</taxon>
    </lineage>
</organism>
<accession>D7FHX7</accession>
<name>D7FHX7_ECTSI</name>
<feature type="domain" description="FHA" evidence="3">
    <location>
        <begin position="35"/>
        <end position="95"/>
    </location>
</feature>
<dbReference type="SUPFAM" id="SSF49879">
    <property type="entry name" value="SMAD/FHA domain"/>
    <property type="match status" value="1"/>
</dbReference>